<keyword evidence="3" id="KW-0479">Metal-binding</keyword>
<dbReference type="HAMAP" id="MF_01121">
    <property type="entry name" value="Sirtuin_ClassIII"/>
    <property type="match status" value="1"/>
</dbReference>
<evidence type="ECO:0000256" key="2">
    <source>
        <dbReference type="ARBA" id="ARBA00023027"/>
    </source>
</evidence>
<dbReference type="InterPro" id="IPR026590">
    <property type="entry name" value="Ssirtuin_cat_dom"/>
</dbReference>
<evidence type="ECO:0000256" key="4">
    <source>
        <dbReference type="PROSITE-ProRule" id="PRU00236"/>
    </source>
</evidence>
<dbReference type="AlphaFoldDB" id="A0A3A6TY79"/>
<dbReference type="InterPro" id="IPR026591">
    <property type="entry name" value="Sirtuin_cat_small_dom_sf"/>
</dbReference>
<proteinExistence type="inferred from homology"/>
<gene>
    <name evidence="3" type="primary">cobB</name>
    <name evidence="6" type="ORF">D5R81_00535</name>
</gene>
<dbReference type="RefSeq" id="WP_121851706.1">
    <property type="nucleotide sequence ID" value="NZ_CP037952.1"/>
</dbReference>
<feature type="binding site" evidence="3">
    <location>
        <begin position="207"/>
        <end position="209"/>
    </location>
    <ligand>
        <name>NAD(+)</name>
        <dbReference type="ChEBI" id="CHEBI:57540"/>
    </ligand>
</feature>
<dbReference type="InterPro" id="IPR003000">
    <property type="entry name" value="Sirtuin"/>
</dbReference>
<dbReference type="GO" id="GO:0070403">
    <property type="term" value="F:NAD+ binding"/>
    <property type="evidence" value="ECO:0007669"/>
    <property type="project" value="UniProtKB-UniRule"/>
</dbReference>
<dbReference type="Pfam" id="PF02146">
    <property type="entry name" value="SIR2"/>
    <property type="match status" value="1"/>
</dbReference>
<name>A0A3A6TY79_9GAMM</name>
<dbReference type="InterPro" id="IPR050134">
    <property type="entry name" value="NAD-dep_sirtuin_deacylases"/>
</dbReference>
<dbReference type="EMBL" id="QYYH01000002">
    <property type="protein sequence ID" value="RJY19469.1"/>
    <property type="molecule type" value="Genomic_DNA"/>
</dbReference>
<comment type="cofactor">
    <cofactor evidence="3">
        <name>Zn(2+)</name>
        <dbReference type="ChEBI" id="CHEBI:29105"/>
    </cofactor>
    <text evidence="3">Binds 1 zinc ion per subunit.</text>
</comment>
<comment type="subcellular location">
    <subcellularLocation>
        <location evidence="3">Cytoplasm</location>
    </subcellularLocation>
</comment>
<comment type="caution">
    <text evidence="3 4">Lacks conserved residue(s) required for the propagation of feature annotation.</text>
</comment>
<feature type="binding site" evidence="3">
    <location>
        <begin position="181"/>
        <end position="183"/>
    </location>
    <ligand>
        <name>NAD(+)</name>
        <dbReference type="ChEBI" id="CHEBI:57540"/>
    </ligand>
</feature>
<comment type="catalytic activity">
    <reaction evidence="3">
        <text>N(6)-acetyl-L-lysyl-[protein] + NAD(+) + H2O = 2''-O-acetyl-ADP-D-ribose + nicotinamide + L-lysyl-[protein]</text>
        <dbReference type="Rhea" id="RHEA:43636"/>
        <dbReference type="Rhea" id="RHEA-COMP:9752"/>
        <dbReference type="Rhea" id="RHEA-COMP:10731"/>
        <dbReference type="ChEBI" id="CHEBI:15377"/>
        <dbReference type="ChEBI" id="CHEBI:17154"/>
        <dbReference type="ChEBI" id="CHEBI:29969"/>
        <dbReference type="ChEBI" id="CHEBI:57540"/>
        <dbReference type="ChEBI" id="CHEBI:61930"/>
        <dbReference type="ChEBI" id="CHEBI:83767"/>
        <dbReference type="EC" id="2.3.1.286"/>
    </reaction>
</comment>
<dbReference type="OrthoDB" id="9800582at2"/>
<evidence type="ECO:0000256" key="1">
    <source>
        <dbReference type="ARBA" id="ARBA00022679"/>
    </source>
</evidence>
<keyword evidence="3" id="KW-0963">Cytoplasm</keyword>
<dbReference type="InterPro" id="IPR027546">
    <property type="entry name" value="Sirtuin_class_III"/>
</dbReference>
<feature type="binding site" evidence="3">
    <location>
        <position position="141"/>
    </location>
    <ligand>
        <name>Zn(2+)</name>
        <dbReference type="ChEBI" id="CHEBI:29105"/>
    </ligand>
</feature>
<evidence type="ECO:0000256" key="3">
    <source>
        <dbReference type="HAMAP-Rule" id="MF_01121"/>
    </source>
</evidence>
<evidence type="ECO:0000313" key="6">
    <source>
        <dbReference type="EMBL" id="RJY19469.1"/>
    </source>
</evidence>
<feature type="binding site" evidence="3">
    <location>
        <position position="62"/>
    </location>
    <ligand>
        <name>substrate</name>
    </ligand>
</feature>
<keyword evidence="2 3" id="KW-0520">NAD</keyword>
<dbReference type="GO" id="GO:0017136">
    <property type="term" value="F:histone deacetylase activity, NAD-dependent"/>
    <property type="evidence" value="ECO:0007669"/>
    <property type="project" value="TreeGrafter"/>
</dbReference>
<dbReference type="PROSITE" id="PS50305">
    <property type="entry name" value="SIRTUIN"/>
    <property type="match status" value="1"/>
</dbReference>
<dbReference type="Gene3D" id="3.40.50.1220">
    <property type="entry name" value="TPP-binding domain"/>
    <property type="match status" value="1"/>
</dbReference>
<evidence type="ECO:0000259" key="5">
    <source>
        <dbReference type="PROSITE" id="PS50305"/>
    </source>
</evidence>
<dbReference type="GO" id="GO:0008270">
    <property type="term" value="F:zinc ion binding"/>
    <property type="evidence" value="ECO:0007669"/>
    <property type="project" value="UniProtKB-UniRule"/>
</dbReference>
<comment type="catalytic activity">
    <reaction evidence="3">
        <text>N(6)-succinyl-L-lysyl-[protein] + NAD(+) + H2O = 2''-O-succinyl-ADP-D-ribose + nicotinamide + L-lysyl-[protein]</text>
        <dbReference type="Rhea" id="RHEA:47668"/>
        <dbReference type="Rhea" id="RHEA-COMP:9752"/>
        <dbReference type="Rhea" id="RHEA-COMP:11877"/>
        <dbReference type="ChEBI" id="CHEBI:15377"/>
        <dbReference type="ChEBI" id="CHEBI:17154"/>
        <dbReference type="ChEBI" id="CHEBI:29969"/>
        <dbReference type="ChEBI" id="CHEBI:57540"/>
        <dbReference type="ChEBI" id="CHEBI:87830"/>
        <dbReference type="ChEBI" id="CHEBI:87832"/>
    </reaction>
</comment>
<feature type="active site" description="Proton acceptor" evidence="3">
    <location>
        <position position="114"/>
    </location>
</feature>
<feature type="binding site" evidence="3">
    <location>
        <position position="122"/>
    </location>
    <ligand>
        <name>Zn(2+)</name>
        <dbReference type="ChEBI" id="CHEBI:29105"/>
    </ligand>
</feature>
<feature type="binding site" evidence="3">
    <location>
        <begin position="96"/>
        <end position="99"/>
    </location>
    <ligand>
        <name>NAD(+)</name>
        <dbReference type="ChEBI" id="CHEBI:57540"/>
    </ligand>
</feature>
<evidence type="ECO:0000313" key="7">
    <source>
        <dbReference type="Proteomes" id="UP000273022"/>
    </source>
</evidence>
<keyword evidence="3" id="KW-0862">Zinc</keyword>
<dbReference type="SUPFAM" id="SSF52467">
    <property type="entry name" value="DHS-like NAD/FAD-binding domain"/>
    <property type="match status" value="1"/>
</dbReference>
<feature type="domain" description="Deacetylase sirtuin-type" evidence="5">
    <location>
        <begin position="1"/>
        <end position="249"/>
    </location>
</feature>
<dbReference type="Proteomes" id="UP000273022">
    <property type="component" value="Unassembled WGS sequence"/>
</dbReference>
<accession>A0A3A6TY79</accession>
<comment type="caution">
    <text evidence="6">The sequence shown here is derived from an EMBL/GenBank/DDBJ whole genome shotgun (WGS) entry which is preliminary data.</text>
</comment>
<comment type="function">
    <text evidence="3">NAD-dependent lysine deacetylase and desuccinylase that specifically removes acetyl and succinyl groups on target proteins. Modulates the activities of several proteins which are inactive in their acylated form.</text>
</comment>
<dbReference type="Gene3D" id="3.30.1600.10">
    <property type="entry name" value="SIR2/SIRT2 'Small Domain"/>
    <property type="match status" value="1"/>
</dbReference>
<reference evidence="6 7" key="1">
    <citation type="submission" date="2018-09" db="EMBL/GenBank/DDBJ databases">
        <title>Phylogeny of the Shewanellaceae, and recommendation for two new genera, Pseudoshewanella and Parashewanella.</title>
        <authorList>
            <person name="Wang G."/>
        </authorList>
    </citation>
    <scope>NUCLEOTIDE SEQUENCE [LARGE SCALE GENOMIC DNA]</scope>
    <source>
        <strain evidence="6 7">KCTC 22492</strain>
    </source>
</reference>
<dbReference type="GO" id="GO:0005737">
    <property type="term" value="C:cytoplasm"/>
    <property type="evidence" value="ECO:0007669"/>
    <property type="project" value="UniProtKB-SubCell"/>
</dbReference>
<feature type="binding site" evidence="3">
    <location>
        <position position="224"/>
    </location>
    <ligand>
        <name>NAD(+)</name>
        <dbReference type="ChEBI" id="CHEBI:57540"/>
    </ligand>
</feature>
<feature type="binding site" evidence="3">
    <location>
        <position position="59"/>
    </location>
    <ligand>
        <name>substrate</name>
    </ligand>
</feature>
<dbReference type="GO" id="GO:0036054">
    <property type="term" value="F:protein-malonyllysine demalonylase activity"/>
    <property type="evidence" value="ECO:0007669"/>
    <property type="project" value="InterPro"/>
</dbReference>
<dbReference type="InterPro" id="IPR029035">
    <property type="entry name" value="DHS-like_NAD/FAD-binding_dom"/>
</dbReference>
<organism evidence="6 7">
    <name type="scientific">Parashewanella spongiae</name>
    <dbReference type="NCBI Taxonomy" id="342950"/>
    <lineage>
        <taxon>Bacteria</taxon>
        <taxon>Pseudomonadati</taxon>
        <taxon>Pseudomonadota</taxon>
        <taxon>Gammaproteobacteria</taxon>
        <taxon>Alteromonadales</taxon>
        <taxon>Shewanellaceae</taxon>
        <taxon>Parashewanella</taxon>
    </lineage>
</organism>
<comment type="domain">
    <text evidence="3">2 residues (Tyr-59 and Arg-62) present in a large hydrophobic pocket are probably involved in substrate specificity. They are important for desuccinylation activity, but dispensable for deacetylation activity.</text>
</comment>
<dbReference type="EC" id="2.3.1.286" evidence="3"/>
<keyword evidence="1" id="KW-0808">Transferase</keyword>
<sequence>MIQDYSNANIVILTGAGLSAPSGIETFRSQDGLWEQHLIEDVATPEGYASNPELVDTFYNQRRAQLNDPLVSPNAAHVALAKLELAHQGRLFVITQNVDDLHERAGSKQVLHMHGEIRKGRCPRSNLSFLMKKDFSSEQLCSCCQPAQRLRPHIVWFGEMPIGMGMIERALTECDLFISVGTSGVVYPAAGFVRLAKAFGAKTIDVNTEPCYTGSFDAQYKGCATETLPKLIDKILNGQPLSHKEVELV</sequence>
<keyword evidence="7" id="KW-1185">Reference proteome</keyword>
<comment type="similarity">
    <text evidence="3">Belongs to the sirtuin family. Class III subfamily.</text>
</comment>
<dbReference type="PANTHER" id="PTHR11085">
    <property type="entry name" value="NAD-DEPENDENT PROTEIN DEACYLASE SIRTUIN-5, MITOCHONDRIAL-RELATED"/>
    <property type="match status" value="1"/>
</dbReference>
<dbReference type="CDD" id="cd01412">
    <property type="entry name" value="SIRT5_Af1_CobB"/>
    <property type="match status" value="1"/>
</dbReference>
<protein>
    <recommendedName>
        <fullName evidence="3">NAD-dependent protein deacylase</fullName>
        <ecNumber evidence="3">2.3.1.286</ecNumber>
    </recommendedName>
    <alternativeName>
        <fullName evidence="3">Regulatory protein SIR2 homolog</fullName>
    </alternativeName>
</protein>
<dbReference type="GO" id="GO:0036055">
    <property type="term" value="F:protein-succinyllysine desuccinylase activity"/>
    <property type="evidence" value="ECO:0007669"/>
    <property type="project" value="UniProtKB-UniRule"/>
</dbReference>
<feature type="binding site" evidence="3">
    <location>
        <begin position="15"/>
        <end position="34"/>
    </location>
    <ligand>
        <name>NAD(+)</name>
        <dbReference type="ChEBI" id="CHEBI:57540"/>
    </ligand>
</feature>
<dbReference type="PANTHER" id="PTHR11085:SF4">
    <property type="entry name" value="NAD-DEPENDENT PROTEIN DEACYLASE"/>
    <property type="match status" value="1"/>
</dbReference>